<accession>A0A0V1IN19</accession>
<name>A0A0V1IN19_TRIPS</name>
<protein>
    <recommendedName>
        <fullName evidence="4">Secreted protein</fullName>
    </recommendedName>
</protein>
<evidence type="ECO:0000313" key="3">
    <source>
        <dbReference type="Proteomes" id="UP000054805"/>
    </source>
</evidence>
<evidence type="ECO:0000256" key="1">
    <source>
        <dbReference type="SAM" id="SignalP"/>
    </source>
</evidence>
<feature type="signal peptide" evidence="1">
    <location>
        <begin position="1"/>
        <end position="25"/>
    </location>
</feature>
<keyword evidence="1" id="KW-0732">Signal</keyword>
<organism evidence="2 3">
    <name type="scientific">Trichinella pseudospiralis</name>
    <name type="common">Parasitic roundworm</name>
    <dbReference type="NCBI Taxonomy" id="6337"/>
    <lineage>
        <taxon>Eukaryota</taxon>
        <taxon>Metazoa</taxon>
        <taxon>Ecdysozoa</taxon>
        <taxon>Nematoda</taxon>
        <taxon>Enoplea</taxon>
        <taxon>Dorylaimia</taxon>
        <taxon>Trichinellida</taxon>
        <taxon>Trichinellidae</taxon>
        <taxon>Trichinella</taxon>
    </lineage>
</organism>
<proteinExistence type="predicted"/>
<comment type="caution">
    <text evidence="2">The sequence shown here is derived from an EMBL/GenBank/DDBJ whole genome shotgun (WGS) entry which is preliminary data.</text>
</comment>
<evidence type="ECO:0000313" key="2">
    <source>
        <dbReference type="EMBL" id="KRZ24038.1"/>
    </source>
</evidence>
<gene>
    <name evidence="2" type="ORF">T4B_15331</name>
</gene>
<dbReference type="EMBL" id="JYDS01000130">
    <property type="protein sequence ID" value="KRZ24038.1"/>
    <property type="molecule type" value="Genomic_DNA"/>
</dbReference>
<keyword evidence="3" id="KW-1185">Reference proteome</keyword>
<sequence>MALLAVLVNLPVVDLSVCYLPFVRGTVFCDVRKQRSSFQCTKTGFERCTMQITIAIKGALSSVTVHLFASLWWQVVAT</sequence>
<dbReference type="Proteomes" id="UP000054805">
    <property type="component" value="Unassembled WGS sequence"/>
</dbReference>
<feature type="chain" id="PRO_5006879993" description="Secreted protein" evidence="1">
    <location>
        <begin position="26"/>
        <end position="78"/>
    </location>
</feature>
<evidence type="ECO:0008006" key="4">
    <source>
        <dbReference type="Google" id="ProtNLM"/>
    </source>
</evidence>
<dbReference type="AlphaFoldDB" id="A0A0V1IN19"/>
<reference evidence="2 3" key="1">
    <citation type="submission" date="2015-01" db="EMBL/GenBank/DDBJ databases">
        <title>Evolution of Trichinella species and genotypes.</title>
        <authorList>
            <person name="Korhonen P.K."/>
            <person name="Edoardo P."/>
            <person name="Giuseppe L.R."/>
            <person name="Gasser R.B."/>
        </authorList>
    </citation>
    <scope>NUCLEOTIDE SEQUENCE [LARGE SCALE GENOMIC DNA]</scope>
    <source>
        <strain evidence="2">ISS588</strain>
    </source>
</reference>